<evidence type="ECO:0000313" key="1">
    <source>
        <dbReference type="EMBL" id="TRX95375.1"/>
    </source>
</evidence>
<dbReference type="Proteomes" id="UP000319160">
    <property type="component" value="Unassembled WGS sequence"/>
</dbReference>
<accession>A0A553I598</accession>
<dbReference type="EMBL" id="VFLP01000016">
    <property type="protein sequence ID" value="TRX95375.1"/>
    <property type="molecule type" value="Genomic_DNA"/>
</dbReference>
<keyword evidence="2" id="KW-1185">Reference proteome</keyword>
<organism evidence="1 2">
    <name type="scientific">Xylaria flabelliformis</name>
    <dbReference type="NCBI Taxonomy" id="2512241"/>
    <lineage>
        <taxon>Eukaryota</taxon>
        <taxon>Fungi</taxon>
        <taxon>Dikarya</taxon>
        <taxon>Ascomycota</taxon>
        <taxon>Pezizomycotina</taxon>
        <taxon>Sordariomycetes</taxon>
        <taxon>Xylariomycetidae</taxon>
        <taxon>Xylariales</taxon>
        <taxon>Xylariaceae</taxon>
        <taxon>Xylaria</taxon>
    </lineage>
</organism>
<sequence length="201" mass="22264">MERDYYSHYANTNTYLLRHVKATVAPGFSNYRRPLEIVNPVVVISDVVDELVIAGNVVVSLKKLFLSQDTYCPLIGYSKMLIIWSGQAVGKTHAESWQQPPSEPLLVVTMKGGRAVYEPVHAQESPLHAYPTHPTHVVSQLAEVKTRYCRRPMTAIGVIRGVDAVKESCVPLAMALASLTETNTTKSSLDWTDIATRKLVA</sequence>
<protein>
    <submittedName>
        <fullName evidence="1">Uncharacterized protein</fullName>
    </submittedName>
</protein>
<name>A0A553I598_9PEZI</name>
<comment type="caution">
    <text evidence="1">The sequence shown here is derived from an EMBL/GenBank/DDBJ whole genome shotgun (WGS) entry which is preliminary data.</text>
</comment>
<proteinExistence type="predicted"/>
<evidence type="ECO:0000313" key="2">
    <source>
        <dbReference type="Proteomes" id="UP000319160"/>
    </source>
</evidence>
<gene>
    <name evidence="1" type="ORF">FHL15_003706</name>
</gene>
<dbReference type="AlphaFoldDB" id="A0A553I598"/>
<reference evidence="2" key="1">
    <citation type="submission" date="2019-06" db="EMBL/GenBank/DDBJ databases">
        <title>Draft genome sequence of the griseofulvin-producing fungus Xylaria cubensis strain G536.</title>
        <authorList>
            <person name="Mead M.E."/>
            <person name="Raja H.A."/>
            <person name="Steenwyk J.L."/>
            <person name="Knowles S.L."/>
            <person name="Oberlies N.H."/>
            <person name="Rokas A."/>
        </authorList>
    </citation>
    <scope>NUCLEOTIDE SEQUENCE [LARGE SCALE GENOMIC DNA]</scope>
    <source>
        <strain evidence="2">G536</strain>
    </source>
</reference>